<dbReference type="GO" id="GO:0033539">
    <property type="term" value="P:fatty acid beta-oxidation using acyl-CoA dehydrogenase"/>
    <property type="evidence" value="ECO:0007669"/>
    <property type="project" value="TreeGrafter"/>
</dbReference>
<evidence type="ECO:0000256" key="1">
    <source>
        <dbReference type="ARBA" id="ARBA00023002"/>
    </source>
</evidence>
<feature type="domain" description="Acyl-CoA dehydrogenase C-terminal" evidence="4">
    <location>
        <begin position="245"/>
        <end position="376"/>
    </location>
</feature>
<gene>
    <name evidence="5" type="ORF">R4315_20405</name>
</gene>
<dbReference type="Pfam" id="PF02771">
    <property type="entry name" value="Acyl-CoA_dh_N"/>
    <property type="match status" value="1"/>
</dbReference>
<accession>A0AAE4V2K8</accession>
<sequence>MTTVVETTTSDNAIDHTELVSRAEALIPLLQKNAVSTEEHRRVDQDNIDAMDQAGLFRVSVPRRHGGFEADFRTWIAIEEALGRGDGSTAWAFSLLNIGNWFVGLYGEQAQEEIYGTAGGARTCGVFTPSGSSTKVDGGWRVTGKWGFASGSWHANWAMVGFPLTDSDGNPDVGFGMIPVSDYSIEETWFVAGMSGSGSNTVVLDDVFVPEHRVLALGASAVHGLPTPFTDESLYQAPFLAPGCLILAGPQLGLARAALDLVIEKAGRRGIAYSSYEQQTYAPTVQLAVAEAAAQIESARALVYTLCDEVTTTVAAGRTLELADRTRIRVANAYAIKTAREAIRTLVSAHGASSFANANPLQRIWRDSEAASRHAFALFETAAEVHGKVLLGVDELPTTLL</sequence>
<dbReference type="Gene3D" id="1.20.140.10">
    <property type="entry name" value="Butyryl-CoA Dehydrogenase, subunit A, domain 3"/>
    <property type="match status" value="1"/>
</dbReference>
<dbReference type="GO" id="GO:0050660">
    <property type="term" value="F:flavin adenine dinucleotide binding"/>
    <property type="evidence" value="ECO:0007669"/>
    <property type="project" value="InterPro"/>
</dbReference>
<feature type="domain" description="Acyl-CoA dehydrogenase/oxidase N-terminal" evidence="3">
    <location>
        <begin position="33"/>
        <end position="115"/>
    </location>
</feature>
<reference evidence="5" key="1">
    <citation type="submission" date="2023-10" db="EMBL/GenBank/DDBJ databases">
        <title>Development of a sustainable strategy for remediation of hydrocarbon-contaminated territories based on the waste exchange concept.</title>
        <authorList>
            <person name="Krivoruchko A."/>
        </authorList>
    </citation>
    <scope>NUCLEOTIDE SEQUENCE</scope>
    <source>
        <strain evidence="5">IEGM 68</strain>
    </source>
</reference>
<dbReference type="PANTHER" id="PTHR48083:SF19">
    <property type="entry name" value="FLAVIN-DEPENDENT MONOOXYGENASE, OXYGENASE SUBUNIT HSAA"/>
    <property type="match status" value="1"/>
</dbReference>
<evidence type="ECO:0000259" key="4">
    <source>
        <dbReference type="Pfam" id="PF08028"/>
    </source>
</evidence>
<keyword evidence="1" id="KW-0560">Oxidoreductase</keyword>
<dbReference type="PANTHER" id="PTHR48083">
    <property type="entry name" value="MEDIUM-CHAIN SPECIFIC ACYL-COA DEHYDROGENASE, MITOCHONDRIAL-RELATED"/>
    <property type="match status" value="1"/>
</dbReference>
<dbReference type="PIRSF" id="PIRSF016578">
    <property type="entry name" value="HsaA"/>
    <property type="match status" value="1"/>
</dbReference>
<organism evidence="5 6">
    <name type="scientific">Rhodococcus oxybenzonivorans</name>
    <dbReference type="NCBI Taxonomy" id="1990687"/>
    <lineage>
        <taxon>Bacteria</taxon>
        <taxon>Bacillati</taxon>
        <taxon>Actinomycetota</taxon>
        <taxon>Actinomycetes</taxon>
        <taxon>Mycobacteriales</taxon>
        <taxon>Nocardiaceae</taxon>
        <taxon>Rhodococcus</taxon>
    </lineage>
</organism>
<dbReference type="GO" id="GO:0016712">
    <property type="term" value="F:oxidoreductase activity, acting on paired donors, with incorporation or reduction of molecular oxygen, reduced flavin or flavoprotein as one donor, and incorporation of one atom of oxygen"/>
    <property type="evidence" value="ECO:0007669"/>
    <property type="project" value="TreeGrafter"/>
</dbReference>
<dbReference type="Gene3D" id="1.10.540.10">
    <property type="entry name" value="Acyl-CoA dehydrogenase/oxidase, N-terminal domain"/>
    <property type="match status" value="1"/>
</dbReference>
<evidence type="ECO:0000259" key="3">
    <source>
        <dbReference type="Pfam" id="PF02771"/>
    </source>
</evidence>
<comment type="caution">
    <text evidence="5">The sequence shown here is derived from an EMBL/GenBank/DDBJ whole genome shotgun (WGS) entry which is preliminary data.</text>
</comment>
<evidence type="ECO:0000313" key="5">
    <source>
        <dbReference type="EMBL" id="MDV7266896.1"/>
    </source>
</evidence>
<dbReference type="SUPFAM" id="SSF47203">
    <property type="entry name" value="Acyl-CoA dehydrogenase C-terminal domain-like"/>
    <property type="match status" value="1"/>
</dbReference>
<dbReference type="InterPro" id="IPR046373">
    <property type="entry name" value="Acyl-CoA_Oxase/DH_mid-dom_sf"/>
</dbReference>
<name>A0AAE4V2K8_9NOCA</name>
<protein>
    <submittedName>
        <fullName evidence="5">Acyl-CoA dehydrogenase family protein</fullName>
    </submittedName>
</protein>
<dbReference type="Gene3D" id="2.40.110.10">
    <property type="entry name" value="Butyryl-CoA Dehydrogenase, subunit A, domain 2"/>
    <property type="match status" value="1"/>
</dbReference>
<comment type="similarity">
    <text evidence="2">Belongs to the HpaH/HsaA monooxygenase family.</text>
</comment>
<dbReference type="Proteomes" id="UP001185863">
    <property type="component" value="Unassembled WGS sequence"/>
</dbReference>
<dbReference type="InterPro" id="IPR050741">
    <property type="entry name" value="Acyl-CoA_dehydrogenase"/>
</dbReference>
<dbReference type="EMBL" id="JAWLUP010000063">
    <property type="protein sequence ID" value="MDV7266896.1"/>
    <property type="molecule type" value="Genomic_DNA"/>
</dbReference>
<dbReference type="InterPro" id="IPR013107">
    <property type="entry name" value="Acyl-CoA_DH_C"/>
</dbReference>
<proteinExistence type="inferred from homology"/>
<evidence type="ECO:0000256" key="2">
    <source>
        <dbReference type="ARBA" id="ARBA00049661"/>
    </source>
</evidence>
<dbReference type="InterPro" id="IPR013786">
    <property type="entry name" value="AcylCoA_DH/ox_N"/>
</dbReference>
<dbReference type="InterPro" id="IPR009100">
    <property type="entry name" value="AcylCoA_DH/oxidase_NM_dom_sf"/>
</dbReference>
<dbReference type="InterPro" id="IPR037069">
    <property type="entry name" value="AcylCoA_DH/ox_N_sf"/>
</dbReference>
<dbReference type="RefSeq" id="WP_213573849.1">
    <property type="nucleotide sequence ID" value="NZ_JAWLUP010000063.1"/>
</dbReference>
<dbReference type="InterPro" id="IPR036250">
    <property type="entry name" value="AcylCo_DH-like_C"/>
</dbReference>
<dbReference type="GO" id="GO:0005737">
    <property type="term" value="C:cytoplasm"/>
    <property type="evidence" value="ECO:0007669"/>
    <property type="project" value="TreeGrafter"/>
</dbReference>
<dbReference type="Pfam" id="PF08028">
    <property type="entry name" value="Acyl-CoA_dh_2"/>
    <property type="match status" value="1"/>
</dbReference>
<evidence type="ECO:0000313" key="6">
    <source>
        <dbReference type="Proteomes" id="UP001185863"/>
    </source>
</evidence>
<dbReference type="SUPFAM" id="SSF56645">
    <property type="entry name" value="Acyl-CoA dehydrogenase NM domain-like"/>
    <property type="match status" value="1"/>
</dbReference>
<dbReference type="AlphaFoldDB" id="A0AAE4V2K8"/>
<dbReference type="GO" id="GO:0003995">
    <property type="term" value="F:acyl-CoA dehydrogenase activity"/>
    <property type="evidence" value="ECO:0007669"/>
    <property type="project" value="TreeGrafter"/>
</dbReference>